<dbReference type="Gramene" id="ONK66892">
    <property type="protein sequence ID" value="ONK66892"/>
    <property type="gene ID" value="A4U43_C06F13190"/>
</dbReference>
<dbReference type="PANTHER" id="PTHR47447">
    <property type="entry name" value="OS03G0856100 PROTEIN"/>
    <property type="match status" value="1"/>
</dbReference>
<comment type="similarity">
    <text evidence="1">Belongs to the PPR family. P subfamily.</text>
</comment>
<dbReference type="InterPro" id="IPR011990">
    <property type="entry name" value="TPR-like_helical_dom_sf"/>
</dbReference>
<feature type="repeat" description="PPR" evidence="3">
    <location>
        <begin position="95"/>
        <end position="129"/>
    </location>
</feature>
<keyword evidence="5" id="KW-1185">Reference proteome</keyword>
<evidence type="ECO:0000313" key="4">
    <source>
        <dbReference type="EMBL" id="ONK66892.1"/>
    </source>
</evidence>
<reference evidence="5" key="1">
    <citation type="journal article" date="2017" name="Nat. Commun.">
        <title>The asparagus genome sheds light on the origin and evolution of a young Y chromosome.</title>
        <authorList>
            <person name="Harkess A."/>
            <person name="Zhou J."/>
            <person name="Xu C."/>
            <person name="Bowers J.E."/>
            <person name="Van der Hulst R."/>
            <person name="Ayyampalayam S."/>
            <person name="Mercati F."/>
            <person name="Riccardi P."/>
            <person name="McKain M.R."/>
            <person name="Kakrana A."/>
            <person name="Tang H."/>
            <person name="Ray J."/>
            <person name="Groenendijk J."/>
            <person name="Arikit S."/>
            <person name="Mathioni S.M."/>
            <person name="Nakano M."/>
            <person name="Shan H."/>
            <person name="Telgmann-Rauber A."/>
            <person name="Kanno A."/>
            <person name="Yue Z."/>
            <person name="Chen H."/>
            <person name="Li W."/>
            <person name="Chen Y."/>
            <person name="Xu X."/>
            <person name="Zhang Y."/>
            <person name="Luo S."/>
            <person name="Chen H."/>
            <person name="Gao J."/>
            <person name="Mao Z."/>
            <person name="Pires J.C."/>
            <person name="Luo M."/>
            <person name="Kudrna D."/>
            <person name="Wing R.A."/>
            <person name="Meyers B.C."/>
            <person name="Yi K."/>
            <person name="Kong H."/>
            <person name="Lavrijsen P."/>
            <person name="Sunseri F."/>
            <person name="Falavigna A."/>
            <person name="Ye Y."/>
            <person name="Leebens-Mack J.H."/>
            <person name="Chen G."/>
        </authorList>
    </citation>
    <scope>NUCLEOTIDE SEQUENCE [LARGE SCALE GENOMIC DNA]</scope>
    <source>
        <strain evidence="5">cv. DH0086</strain>
    </source>
</reference>
<dbReference type="NCBIfam" id="TIGR00756">
    <property type="entry name" value="PPR"/>
    <property type="match status" value="3"/>
</dbReference>
<protein>
    <recommendedName>
        <fullName evidence="6">Pentacotripeptide-repeat region of PRORP domain-containing protein</fullName>
    </recommendedName>
</protein>
<dbReference type="Proteomes" id="UP000243459">
    <property type="component" value="Chromosome 6"/>
</dbReference>
<dbReference type="PANTHER" id="PTHR47447:SF17">
    <property type="entry name" value="OS12G0638900 PROTEIN"/>
    <property type="match status" value="1"/>
</dbReference>
<sequence>MRRRTFIGACLLMYMKMEEKGMEVPSHAISLVVNGLCKDGKPFEGMAILEKMVGRGGKANVAVYTALMDSFAKGGNEEQAMVVFDRMRSEGFEPVEVAYGAVVNCLCKAGKLERAKEWFEYFKEKGVGVNVVVYTLMGLEKPGWLMKRRSLTR</sequence>
<feature type="repeat" description="PPR" evidence="3">
    <location>
        <begin position="60"/>
        <end position="94"/>
    </location>
</feature>
<evidence type="ECO:0008006" key="6">
    <source>
        <dbReference type="Google" id="ProtNLM"/>
    </source>
</evidence>
<name>A0A5P1ELL8_ASPOF</name>
<dbReference type="PROSITE" id="PS51375">
    <property type="entry name" value="PPR"/>
    <property type="match status" value="2"/>
</dbReference>
<accession>A0A5P1ELL8</accession>
<dbReference type="EMBL" id="CM007386">
    <property type="protein sequence ID" value="ONK66892.1"/>
    <property type="molecule type" value="Genomic_DNA"/>
</dbReference>
<evidence type="ECO:0000256" key="2">
    <source>
        <dbReference type="ARBA" id="ARBA00022737"/>
    </source>
</evidence>
<dbReference type="Gene3D" id="1.25.40.10">
    <property type="entry name" value="Tetratricopeptide repeat domain"/>
    <property type="match status" value="1"/>
</dbReference>
<evidence type="ECO:0000256" key="3">
    <source>
        <dbReference type="PROSITE-ProRule" id="PRU00708"/>
    </source>
</evidence>
<dbReference type="AlphaFoldDB" id="A0A5P1ELL8"/>
<dbReference type="InterPro" id="IPR002885">
    <property type="entry name" value="PPR_rpt"/>
</dbReference>
<dbReference type="OMA" id="GMEVPSH"/>
<gene>
    <name evidence="4" type="ORF">A4U43_C06F13190</name>
</gene>
<dbReference type="Pfam" id="PF13812">
    <property type="entry name" value="PPR_3"/>
    <property type="match status" value="1"/>
</dbReference>
<evidence type="ECO:0000313" key="5">
    <source>
        <dbReference type="Proteomes" id="UP000243459"/>
    </source>
</evidence>
<evidence type="ECO:0000256" key="1">
    <source>
        <dbReference type="ARBA" id="ARBA00007626"/>
    </source>
</evidence>
<organism evidence="4 5">
    <name type="scientific">Asparagus officinalis</name>
    <name type="common">Garden asparagus</name>
    <dbReference type="NCBI Taxonomy" id="4686"/>
    <lineage>
        <taxon>Eukaryota</taxon>
        <taxon>Viridiplantae</taxon>
        <taxon>Streptophyta</taxon>
        <taxon>Embryophyta</taxon>
        <taxon>Tracheophyta</taxon>
        <taxon>Spermatophyta</taxon>
        <taxon>Magnoliopsida</taxon>
        <taxon>Liliopsida</taxon>
        <taxon>Asparagales</taxon>
        <taxon>Asparagaceae</taxon>
        <taxon>Asparagoideae</taxon>
        <taxon>Asparagus</taxon>
    </lineage>
</organism>
<proteinExistence type="inferred from homology"/>
<keyword evidence="2" id="KW-0677">Repeat</keyword>